<dbReference type="GO" id="GO:0046872">
    <property type="term" value="F:metal ion binding"/>
    <property type="evidence" value="ECO:0007669"/>
    <property type="project" value="UniProtKB-KW"/>
</dbReference>
<dbReference type="EC" id="2.7.13.3" evidence="4"/>
<dbReference type="AlphaFoldDB" id="A0A8J2UJN4"/>
<keyword evidence="16" id="KW-0597">Phosphoprotein</keyword>
<keyword evidence="9" id="KW-0479">Metal-binding</keyword>
<dbReference type="SMART" id="SM00448">
    <property type="entry name" value="REC"/>
    <property type="match status" value="1"/>
</dbReference>
<dbReference type="GO" id="GO:0005737">
    <property type="term" value="C:cytoplasm"/>
    <property type="evidence" value="ECO:0007669"/>
    <property type="project" value="UniProtKB-SubCell"/>
</dbReference>
<keyword evidence="13" id="KW-0411">Iron-sulfur</keyword>
<evidence type="ECO:0000313" key="21">
    <source>
        <dbReference type="Proteomes" id="UP000607559"/>
    </source>
</evidence>
<dbReference type="SMART" id="SM00091">
    <property type="entry name" value="PAS"/>
    <property type="match status" value="1"/>
</dbReference>
<dbReference type="Gene3D" id="3.40.50.2300">
    <property type="match status" value="1"/>
</dbReference>
<dbReference type="Gene3D" id="1.20.5.1930">
    <property type="match status" value="1"/>
</dbReference>
<dbReference type="CDD" id="cd00130">
    <property type="entry name" value="PAS"/>
    <property type="match status" value="1"/>
</dbReference>
<dbReference type="EMBL" id="BMJC01000008">
    <property type="protein sequence ID" value="GGB24447.1"/>
    <property type="molecule type" value="Genomic_DNA"/>
</dbReference>
<dbReference type="InterPro" id="IPR004358">
    <property type="entry name" value="Sig_transdc_His_kin-like_C"/>
</dbReference>
<proteinExistence type="predicted"/>
<dbReference type="CDD" id="cd16917">
    <property type="entry name" value="HATPase_UhpB-NarQ-NarX-like"/>
    <property type="match status" value="1"/>
</dbReference>
<accession>A0A8J2UJN4</accession>
<evidence type="ECO:0000256" key="6">
    <source>
        <dbReference type="ARBA" id="ARBA00022485"/>
    </source>
</evidence>
<dbReference type="PRINTS" id="PR00344">
    <property type="entry name" value="BCTRLSENSOR"/>
</dbReference>
<dbReference type="Pfam" id="PF07730">
    <property type="entry name" value="HisKA_3"/>
    <property type="match status" value="1"/>
</dbReference>
<keyword evidence="12" id="KW-0902">Two-component regulatory system</keyword>
<keyword evidence="11" id="KW-0408">Iron</keyword>
<evidence type="ECO:0000256" key="10">
    <source>
        <dbReference type="ARBA" id="ARBA00022777"/>
    </source>
</evidence>
<protein>
    <recommendedName>
        <fullName evidence="5">Oxygen sensor histidine kinase NreB</fullName>
        <ecNumber evidence="4">2.7.13.3</ecNumber>
    </recommendedName>
    <alternativeName>
        <fullName evidence="15">Nitrogen regulation protein B</fullName>
    </alternativeName>
</protein>
<dbReference type="GO" id="GO:0046983">
    <property type="term" value="F:protein dimerization activity"/>
    <property type="evidence" value="ECO:0007669"/>
    <property type="project" value="InterPro"/>
</dbReference>
<comment type="cofactor">
    <cofactor evidence="2">
        <name>[4Fe-4S] cluster</name>
        <dbReference type="ChEBI" id="CHEBI:49883"/>
    </cofactor>
</comment>
<reference evidence="20" key="1">
    <citation type="journal article" date="2014" name="Int. J. Syst. Evol. Microbiol.">
        <title>Complete genome sequence of Corynebacterium casei LMG S-19264T (=DSM 44701T), isolated from a smear-ripened cheese.</title>
        <authorList>
            <consortium name="US DOE Joint Genome Institute (JGI-PGF)"/>
            <person name="Walter F."/>
            <person name="Albersmeier A."/>
            <person name="Kalinowski J."/>
            <person name="Ruckert C."/>
        </authorList>
    </citation>
    <scope>NUCLEOTIDE SEQUENCE</scope>
    <source>
        <strain evidence="20">CGMCC 1.15448</strain>
    </source>
</reference>
<dbReference type="PROSITE" id="PS50112">
    <property type="entry name" value="PAS"/>
    <property type="match status" value="1"/>
</dbReference>
<evidence type="ECO:0000259" key="18">
    <source>
        <dbReference type="PROSITE" id="PS50110"/>
    </source>
</evidence>
<evidence type="ECO:0000256" key="9">
    <source>
        <dbReference type="ARBA" id="ARBA00022723"/>
    </source>
</evidence>
<dbReference type="RefSeq" id="WP_188937946.1">
    <property type="nucleotide sequence ID" value="NZ_BMJC01000008.1"/>
</dbReference>
<dbReference type="InterPro" id="IPR011006">
    <property type="entry name" value="CheY-like_superfamily"/>
</dbReference>
<evidence type="ECO:0000256" key="7">
    <source>
        <dbReference type="ARBA" id="ARBA00022490"/>
    </source>
</evidence>
<dbReference type="Pfam" id="PF02518">
    <property type="entry name" value="HATPase_c"/>
    <property type="match status" value="1"/>
</dbReference>
<keyword evidence="8" id="KW-0808">Transferase</keyword>
<evidence type="ECO:0000256" key="13">
    <source>
        <dbReference type="ARBA" id="ARBA00023014"/>
    </source>
</evidence>
<gene>
    <name evidence="20" type="ORF">GCM10011511_55440</name>
</gene>
<dbReference type="Gene3D" id="3.30.565.10">
    <property type="entry name" value="Histidine kinase-like ATPase, C-terminal domain"/>
    <property type="match status" value="1"/>
</dbReference>
<dbReference type="GO" id="GO:0016020">
    <property type="term" value="C:membrane"/>
    <property type="evidence" value="ECO:0007669"/>
    <property type="project" value="InterPro"/>
</dbReference>
<dbReference type="InterPro" id="IPR003594">
    <property type="entry name" value="HATPase_dom"/>
</dbReference>
<feature type="domain" description="Response regulatory" evidence="18">
    <location>
        <begin position="9"/>
        <end position="126"/>
    </location>
</feature>
<dbReference type="PROSITE" id="PS50109">
    <property type="entry name" value="HIS_KIN"/>
    <property type="match status" value="1"/>
</dbReference>
<dbReference type="PANTHER" id="PTHR24421">
    <property type="entry name" value="NITRATE/NITRITE SENSOR PROTEIN NARX-RELATED"/>
    <property type="match status" value="1"/>
</dbReference>
<dbReference type="PANTHER" id="PTHR24421:SF58">
    <property type="entry name" value="SIGNAL TRANSDUCTION HISTIDINE-PROTEIN KINASE_PHOSPHATASE UHPB"/>
    <property type="match status" value="1"/>
</dbReference>
<feature type="domain" description="Histidine kinase" evidence="17">
    <location>
        <begin position="287"/>
        <end position="477"/>
    </location>
</feature>
<evidence type="ECO:0000256" key="11">
    <source>
        <dbReference type="ARBA" id="ARBA00023004"/>
    </source>
</evidence>
<evidence type="ECO:0000256" key="8">
    <source>
        <dbReference type="ARBA" id="ARBA00022679"/>
    </source>
</evidence>
<keyword evidence="21" id="KW-1185">Reference proteome</keyword>
<keyword evidence="10 20" id="KW-0418">Kinase</keyword>
<evidence type="ECO:0000256" key="4">
    <source>
        <dbReference type="ARBA" id="ARBA00012438"/>
    </source>
</evidence>
<dbReference type="InterPro" id="IPR001789">
    <property type="entry name" value="Sig_transdc_resp-reg_receiver"/>
</dbReference>
<evidence type="ECO:0000256" key="15">
    <source>
        <dbReference type="ARBA" id="ARBA00030800"/>
    </source>
</evidence>
<dbReference type="InterPro" id="IPR036890">
    <property type="entry name" value="HATPase_C_sf"/>
</dbReference>
<evidence type="ECO:0000259" key="19">
    <source>
        <dbReference type="PROSITE" id="PS50112"/>
    </source>
</evidence>
<evidence type="ECO:0000313" key="20">
    <source>
        <dbReference type="EMBL" id="GGB24447.1"/>
    </source>
</evidence>
<dbReference type="InterPro" id="IPR000014">
    <property type="entry name" value="PAS"/>
</dbReference>
<dbReference type="SUPFAM" id="SSF55785">
    <property type="entry name" value="PYP-like sensor domain (PAS domain)"/>
    <property type="match status" value="1"/>
</dbReference>
<dbReference type="Pfam" id="PF13188">
    <property type="entry name" value="PAS_8"/>
    <property type="match status" value="1"/>
</dbReference>
<evidence type="ECO:0000256" key="14">
    <source>
        <dbReference type="ARBA" id="ARBA00024827"/>
    </source>
</evidence>
<dbReference type="SUPFAM" id="SSF52172">
    <property type="entry name" value="CheY-like"/>
    <property type="match status" value="1"/>
</dbReference>
<evidence type="ECO:0000256" key="12">
    <source>
        <dbReference type="ARBA" id="ARBA00023012"/>
    </source>
</evidence>
<organism evidence="20 21">
    <name type="scientific">Puia dinghuensis</name>
    <dbReference type="NCBI Taxonomy" id="1792502"/>
    <lineage>
        <taxon>Bacteria</taxon>
        <taxon>Pseudomonadati</taxon>
        <taxon>Bacteroidota</taxon>
        <taxon>Chitinophagia</taxon>
        <taxon>Chitinophagales</taxon>
        <taxon>Chitinophagaceae</taxon>
        <taxon>Puia</taxon>
    </lineage>
</organism>
<comment type="subcellular location">
    <subcellularLocation>
        <location evidence="3">Cytoplasm</location>
    </subcellularLocation>
</comment>
<dbReference type="CDD" id="cd00156">
    <property type="entry name" value="REC"/>
    <property type="match status" value="1"/>
</dbReference>
<comment type="function">
    <text evidence="14">Member of the two-component regulatory system NreB/NreC involved in the control of dissimilatory nitrate/nitrite reduction in response to oxygen. NreB functions as a direct oxygen sensor histidine kinase which is autophosphorylated, in the absence of oxygen, probably at the conserved histidine residue, and transfers its phosphate group probably to a conserved aspartate residue of NreC. NreB/NreC activates the expression of the nitrate (narGHJI) and nitrite (nir) reductase operons, as well as the putative nitrate transporter gene narT.</text>
</comment>
<reference evidence="20" key="2">
    <citation type="submission" date="2020-09" db="EMBL/GenBank/DDBJ databases">
        <authorList>
            <person name="Sun Q."/>
            <person name="Zhou Y."/>
        </authorList>
    </citation>
    <scope>NUCLEOTIDE SEQUENCE</scope>
    <source>
        <strain evidence="20">CGMCC 1.15448</strain>
    </source>
</reference>
<feature type="domain" description="PAS" evidence="19">
    <location>
        <begin position="139"/>
        <end position="210"/>
    </location>
</feature>
<dbReference type="InterPro" id="IPR005467">
    <property type="entry name" value="His_kinase_dom"/>
</dbReference>
<evidence type="ECO:0000256" key="2">
    <source>
        <dbReference type="ARBA" id="ARBA00001966"/>
    </source>
</evidence>
<evidence type="ECO:0000256" key="16">
    <source>
        <dbReference type="PROSITE-ProRule" id="PRU00169"/>
    </source>
</evidence>
<dbReference type="Gene3D" id="3.30.450.20">
    <property type="entry name" value="PAS domain"/>
    <property type="match status" value="1"/>
</dbReference>
<evidence type="ECO:0000259" key="17">
    <source>
        <dbReference type="PROSITE" id="PS50109"/>
    </source>
</evidence>
<name>A0A8J2UJN4_9BACT</name>
<evidence type="ECO:0000256" key="3">
    <source>
        <dbReference type="ARBA" id="ARBA00004496"/>
    </source>
</evidence>
<dbReference type="NCBIfam" id="TIGR00229">
    <property type="entry name" value="sensory_box"/>
    <property type="match status" value="1"/>
</dbReference>
<dbReference type="GO" id="GO:0051539">
    <property type="term" value="F:4 iron, 4 sulfur cluster binding"/>
    <property type="evidence" value="ECO:0007669"/>
    <property type="project" value="UniProtKB-KW"/>
</dbReference>
<comment type="caution">
    <text evidence="20">The sequence shown here is derived from an EMBL/GenBank/DDBJ whole genome shotgun (WGS) entry which is preliminary data.</text>
</comment>
<evidence type="ECO:0000256" key="1">
    <source>
        <dbReference type="ARBA" id="ARBA00000085"/>
    </source>
</evidence>
<feature type="modified residue" description="4-aspartylphosphate" evidence="16">
    <location>
        <position position="61"/>
    </location>
</feature>
<evidence type="ECO:0000256" key="5">
    <source>
        <dbReference type="ARBA" id="ARBA00017322"/>
    </source>
</evidence>
<sequence>MDGDIQPIRILVVEDNPGDLFLFKEFLQITNLPVAEIRHAASLAEAKLLLAIHDSNLVFLDLSLPDSYGLDSYTQLQPMTQRAAVILLTGLTDTKTALQALVMGAQDYLVKGDFDEKLLSRAIRYSLERIRSLQYLRESEERYRELFNNNPMPMWVFDARSFRFLEANEAAVQHYGYTQEEFFSRTLADIQLNGDAQHLLEEVEAVRHSREGIKKGILQHRKKNGELIFVDIAWHSISYKDQLAVLVLANDVTERIQLENELNEQRVTRQKQITEAVILAQEKERTEIGKELHDNVNQILGASNLYINTAMTDDEMRQELLERSTALVSKAINEIRKISKSLITPGLREIGLIESIEDVIDDMKFAKEDLAIELDLQNISEEQIEDRRKLTVFRIIQEQLNNIVKHARATRVLIRLSMEGDNIVVTVADNGVGFDVSRHRKGVGITNIISRTELFNGKVEIQSQPGEGCTLSVSLPT</sequence>
<dbReference type="GO" id="GO:0000155">
    <property type="term" value="F:phosphorelay sensor kinase activity"/>
    <property type="evidence" value="ECO:0007669"/>
    <property type="project" value="InterPro"/>
</dbReference>
<dbReference type="Pfam" id="PF00072">
    <property type="entry name" value="Response_reg"/>
    <property type="match status" value="1"/>
</dbReference>
<dbReference type="SUPFAM" id="SSF55874">
    <property type="entry name" value="ATPase domain of HSP90 chaperone/DNA topoisomerase II/histidine kinase"/>
    <property type="match status" value="1"/>
</dbReference>
<dbReference type="InterPro" id="IPR035965">
    <property type="entry name" value="PAS-like_dom_sf"/>
</dbReference>
<dbReference type="Proteomes" id="UP000607559">
    <property type="component" value="Unassembled WGS sequence"/>
</dbReference>
<keyword evidence="6" id="KW-0004">4Fe-4S</keyword>
<dbReference type="PROSITE" id="PS50110">
    <property type="entry name" value="RESPONSE_REGULATORY"/>
    <property type="match status" value="1"/>
</dbReference>
<dbReference type="InterPro" id="IPR050482">
    <property type="entry name" value="Sensor_HK_TwoCompSys"/>
</dbReference>
<keyword evidence="7" id="KW-0963">Cytoplasm</keyword>
<dbReference type="InterPro" id="IPR011712">
    <property type="entry name" value="Sig_transdc_His_kin_sub3_dim/P"/>
</dbReference>
<comment type="catalytic activity">
    <reaction evidence="1">
        <text>ATP + protein L-histidine = ADP + protein N-phospho-L-histidine.</text>
        <dbReference type="EC" id="2.7.13.3"/>
    </reaction>
</comment>